<accession>A0ABU1MXW1</accession>
<proteinExistence type="predicted"/>
<dbReference type="EMBL" id="JAVDRL010000004">
    <property type="protein sequence ID" value="MDR6531018.1"/>
    <property type="molecule type" value="Genomic_DNA"/>
</dbReference>
<dbReference type="Pfam" id="PF00326">
    <property type="entry name" value="Peptidase_S9"/>
    <property type="match status" value="1"/>
</dbReference>
<dbReference type="RefSeq" id="WP_082564694.1">
    <property type="nucleotide sequence ID" value="NZ_BMLD01000003.1"/>
</dbReference>
<dbReference type="SUPFAM" id="SSF53474">
    <property type="entry name" value="alpha/beta-Hydrolases"/>
    <property type="match status" value="1"/>
</dbReference>
<name>A0ABU1MXW1_9CAUL</name>
<dbReference type="SUPFAM" id="SSF82171">
    <property type="entry name" value="DPP6 N-terminal domain-like"/>
    <property type="match status" value="1"/>
</dbReference>
<evidence type="ECO:0000256" key="2">
    <source>
        <dbReference type="SAM" id="SignalP"/>
    </source>
</evidence>
<dbReference type="PANTHER" id="PTHR42776">
    <property type="entry name" value="SERINE PEPTIDASE S9 FAMILY MEMBER"/>
    <property type="match status" value="1"/>
</dbReference>
<dbReference type="InterPro" id="IPR006311">
    <property type="entry name" value="TAT_signal"/>
</dbReference>
<dbReference type="GO" id="GO:0004177">
    <property type="term" value="F:aminopeptidase activity"/>
    <property type="evidence" value="ECO:0007669"/>
    <property type="project" value="UniProtKB-KW"/>
</dbReference>
<organism evidence="4 5">
    <name type="scientific">Caulobacter rhizosphaerae</name>
    <dbReference type="NCBI Taxonomy" id="2010972"/>
    <lineage>
        <taxon>Bacteria</taxon>
        <taxon>Pseudomonadati</taxon>
        <taxon>Pseudomonadota</taxon>
        <taxon>Alphaproteobacteria</taxon>
        <taxon>Caulobacterales</taxon>
        <taxon>Caulobacteraceae</taxon>
        <taxon>Caulobacter</taxon>
    </lineage>
</organism>
<gene>
    <name evidence="4" type="ORF">J2800_001757</name>
</gene>
<evidence type="ECO:0000259" key="3">
    <source>
        <dbReference type="Pfam" id="PF00326"/>
    </source>
</evidence>
<evidence type="ECO:0000313" key="5">
    <source>
        <dbReference type="Proteomes" id="UP001262754"/>
    </source>
</evidence>
<dbReference type="Proteomes" id="UP001262754">
    <property type="component" value="Unassembled WGS sequence"/>
</dbReference>
<evidence type="ECO:0000313" key="4">
    <source>
        <dbReference type="EMBL" id="MDR6531018.1"/>
    </source>
</evidence>
<reference evidence="4 5" key="1">
    <citation type="submission" date="2023-07" db="EMBL/GenBank/DDBJ databases">
        <title>Sorghum-associated microbial communities from plants grown in Nebraska, USA.</title>
        <authorList>
            <person name="Schachtman D."/>
        </authorList>
    </citation>
    <scope>NUCLEOTIDE SEQUENCE [LARGE SCALE GENOMIC DNA]</scope>
    <source>
        <strain evidence="4 5">DS2154</strain>
    </source>
</reference>
<keyword evidence="5" id="KW-1185">Reference proteome</keyword>
<sequence>MISRRHVLAGATASPLAAMAGGASAQAVTSPTLDEILTPPTLLGAALSPDGRQLASLRMERKGELMKAYVLLQSADRPRDPPTVVLIGDYDVQQLEWANDERLLIWIFIHKNPDGTPTGQRYGDLLFPSPQIRVLSISLDGAETAILFGSEGGPVSRAADLGSIVDLLVDDPKNVLMQAWDYDKGCLLLFKVNIYTGEATFFERGAQQTYGWRTQNGQPVIRLDSNRRGTVVWIYTRPPGQTAWTLYRKLRRNELEQISDFNVVGATAEAGVMLVTTQHERGGDRVLQRFDLQTLKLAEVMASRVDRDIDSVVMDERGGLLAASFVEDREDYIFFDQTLKAHYRGLQSYFKNDVNLSFVDASLDHSRFVVGASSPTLAGSLWLYDKPSGALTPLGETRPWLSGRLAPTSILKLKSRDGLDLTAYLTTPIGAVAGPRPLVIFPHGGPEARDAYGFDQFVQAFAAKGWYVLQVNFRGSSGYGKAFADAGRKRWGTEMQNDIEDALAAVTARGGIDPRRIAICGASYGGYAALMGAVKTPKVYRAVVSIAGVSDLPAMVAYTKREDGGDSPAYTYVLETIGDPVADKTLLEQSSPAFRAKEIIAPVMLIHGVHDDVVPIEQSNRMAKALKAAGNPAKRLDIKWVGHRGWDVFTTKTILNAAITHIETAFTAPLA</sequence>
<dbReference type="Gene3D" id="3.40.50.1820">
    <property type="entry name" value="alpha/beta hydrolase"/>
    <property type="match status" value="1"/>
</dbReference>
<comment type="caution">
    <text evidence="4">The sequence shown here is derived from an EMBL/GenBank/DDBJ whole genome shotgun (WGS) entry which is preliminary data.</text>
</comment>
<dbReference type="InterPro" id="IPR001375">
    <property type="entry name" value="Peptidase_S9_cat"/>
</dbReference>
<feature type="domain" description="Peptidase S9 prolyl oligopeptidase catalytic" evidence="3">
    <location>
        <begin position="454"/>
        <end position="644"/>
    </location>
</feature>
<protein>
    <submittedName>
        <fullName evidence="4">Dipeptidyl aminopeptidase/acylaminoacyl peptidase</fullName>
    </submittedName>
</protein>
<feature type="signal peptide" evidence="2">
    <location>
        <begin position="1"/>
        <end position="25"/>
    </location>
</feature>
<keyword evidence="4" id="KW-0645">Protease</keyword>
<keyword evidence="4" id="KW-0031">Aminopeptidase</keyword>
<dbReference type="PANTHER" id="PTHR42776:SF27">
    <property type="entry name" value="DIPEPTIDYL PEPTIDASE FAMILY MEMBER 6"/>
    <property type="match status" value="1"/>
</dbReference>
<dbReference type="PROSITE" id="PS51318">
    <property type="entry name" value="TAT"/>
    <property type="match status" value="1"/>
</dbReference>
<feature type="chain" id="PRO_5046432058" evidence="2">
    <location>
        <begin position="26"/>
        <end position="671"/>
    </location>
</feature>
<evidence type="ECO:0000256" key="1">
    <source>
        <dbReference type="ARBA" id="ARBA00022801"/>
    </source>
</evidence>
<keyword evidence="2" id="KW-0732">Signal</keyword>
<keyword evidence="1" id="KW-0378">Hydrolase</keyword>
<dbReference type="InterPro" id="IPR029058">
    <property type="entry name" value="AB_hydrolase_fold"/>
</dbReference>